<dbReference type="Proteomes" id="UP000234882">
    <property type="component" value="Chromosome"/>
</dbReference>
<dbReference type="InterPro" id="IPR018060">
    <property type="entry name" value="HTH_AraC"/>
</dbReference>
<dbReference type="SUPFAM" id="SSF46689">
    <property type="entry name" value="Homeodomain-like"/>
    <property type="match status" value="1"/>
</dbReference>
<evidence type="ECO:0000256" key="2">
    <source>
        <dbReference type="ARBA" id="ARBA00023125"/>
    </source>
</evidence>
<dbReference type="PANTHER" id="PTHR47894">
    <property type="entry name" value="HTH-TYPE TRANSCRIPTIONAL REGULATOR GADX"/>
    <property type="match status" value="1"/>
</dbReference>
<keyword evidence="1" id="KW-0805">Transcription regulation</keyword>
<keyword evidence="2" id="KW-0238">DNA-binding</keyword>
<evidence type="ECO:0000256" key="3">
    <source>
        <dbReference type="ARBA" id="ARBA00023163"/>
    </source>
</evidence>
<dbReference type="Pfam" id="PF12833">
    <property type="entry name" value="HTH_18"/>
    <property type="match status" value="1"/>
</dbReference>
<dbReference type="Gene3D" id="1.10.10.60">
    <property type="entry name" value="Homeodomain-like"/>
    <property type="match status" value="1"/>
</dbReference>
<dbReference type="GO" id="GO:0000976">
    <property type="term" value="F:transcription cis-regulatory region binding"/>
    <property type="evidence" value="ECO:0007669"/>
    <property type="project" value="TreeGrafter"/>
</dbReference>
<evidence type="ECO:0000259" key="5">
    <source>
        <dbReference type="PROSITE" id="PS01124"/>
    </source>
</evidence>
<evidence type="ECO:0000256" key="1">
    <source>
        <dbReference type="ARBA" id="ARBA00023015"/>
    </source>
</evidence>
<dbReference type="KEGG" id="paru:CYR75_05695"/>
<evidence type="ECO:0000256" key="4">
    <source>
        <dbReference type="SAM" id="MobiDB-lite"/>
    </source>
</evidence>
<dbReference type="InterPro" id="IPR009057">
    <property type="entry name" value="Homeodomain-like_sf"/>
</dbReference>
<dbReference type="GO" id="GO:0005829">
    <property type="term" value="C:cytosol"/>
    <property type="evidence" value="ECO:0007669"/>
    <property type="project" value="TreeGrafter"/>
</dbReference>
<evidence type="ECO:0000313" key="7">
    <source>
        <dbReference type="Proteomes" id="UP000234882"/>
    </source>
</evidence>
<dbReference type="PROSITE" id="PS01124">
    <property type="entry name" value="HTH_ARAC_FAMILY_2"/>
    <property type="match status" value="1"/>
</dbReference>
<feature type="domain" description="HTH araC/xylS-type" evidence="5">
    <location>
        <begin position="1"/>
        <end position="75"/>
    </location>
</feature>
<dbReference type="RefSeq" id="WP_101499199.1">
    <property type="nucleotide sequence ID" value="NZ_CP025583.1"/>
</dbReference>
<organism evidence="6 7">
    <name type="scientific">Paracoccus jeotgali</name>
    <dbReference type="NCBI Taxonomy" id="2065379"/>
    <lineage>
        <taxon>Bacteria</taxon>
        <taxon>Pseudomonadati</taxon>
        <taxon>Pseudomonadota</taxon>
        <taxon>Alphaproteobacteria</taxon>
        <taxon>Rhodobacterales</taxon>
        <taxon>Paracoccaceae</taxon>
        <taxon>Paracoccus</taxon>
    </lineage>
</organism>
<name>A0A2K9MDW8_9RHOB</name>
<sequence>MIGLRRTLQRRLADVGVKLSDLVDVTRRDIALARLLTGVGSLKALALDLGYSDQAHFTRSFKRWTGSAPTAYGKFNSDPEQRGANSGD</sequence>
<dbReference type="OrthoDB" id="9805730at2"/>
<dbReference type="SMART" id="SM00342">
    <property type="entry name" value="HTH_ARAC"/>
    <property type="match status" value="1"/>
</dbReference>
<reference evidence="7" key="1">
    <citation type="submission" date="2017-12" db="EMBL/GenBank/DDBJ databases">
        <title>Genomic analysis of Paracoccus sp. CBA4604.</title>
        <authorList>
            <person name="Roh S.W."/>
            <person name="Kim J.Y."/>
            <person name="Kim J.S."/>
        </authorList>
    </citation>
    <scope>NUCLEOTIDE SEQUENCE [LARGE SCALE GENOMIC DNA]</scope>
    <source>
        <strain evidence="7">CBA4604</strain>
    </source>
</reference>
<dbReference type="GO" id="GO:0003700">
    <property type="term" value="F:DNA-binding transcription factor activity"/>
    <property type="evidence" value="ECO:0007669"/>
    <property type="project" value="InterPro"/>
</dbReference>
<proteinExistence type="predicted"/>
<protein>
    <recommendedName>
        <fullName evidence="5">HTH araC/xylS-type domain-containing protein</fullName>
    </recommendedName>
</protein>
<evidence type="ECO:0000313" key="6">
    <source>
        <dbReference type="EMBL" id="AUM73847.1"/>
    </source>
</evidence>
<dbReference type="EMBL" id="CP025583">
    <property type="protein sequence ID" value="AUM73847.1"/>
    <property type="molecule type" value="Genomic_DNA"/>
</dbReference>
<keyword evidence="3" id="KW-0804">Transcription</keyword>
<keyword evidence="7" id="KW-1185">Reference proteome</keyword>
<feature type="region of interest" description="Disordered" evidence="4">
    <location>
        <begin position="66"/>
        <end position="88"/>
    </location>
</feature>
<dbReference type="AlphaFoldDB" id="A0A2K9MDW8"/>
<gene>
    <name evidence="6" type="ORF">CYR75_05695</name>
</gene>
<dbReference type="PANTHER" id="PTHR47894:SF4">
    <property type="entry name" value="HTH-TYPE TRANSCRIPTIONAL REGULATOR GADX"/>
    <property type="match status" value="1"/>
</dbReference>
<accession>A0A2K9MDW8</accession>